<feature type="domain" description="NAD-dependent epimerase/dehydratase" evidence="3">
    <location>
        <begin position="4"/>
        <end position="260"/>
    </location>
</feature>
<organism evidence="4 5">
    <name type="scientific">Morchella conica CCBAS932</name>
    <dbReference type="NCBI Taxonomy" id="1392247"/>
    <lineage>
        <taxon>Eukaryota</taxon>
        <taxon>Fungi</taxon>
        <taxon>Dikarya</taxon>
        <taxon>Ascomycota</taxon>
        <taxon>Pezizomycotina</taxon>
        <taxon>Pezizomycetes</taxon>
        <taxon>Pezizales</taxon>
        <taxon>Morchellaceae</taxon>
        <taxon>Morchella</taxon>
    </lineage>
</organism>
<dbReference type="EMBL" id="ML119107">
    <property type="protein sequence ID" value="RPB16966.1"/>
    <property type="molecule type" value="Genomic_DNA"/>
</dbReference>
<keyword evidence="5" id="KW-1185">Reference proteome</keyword>
<accession>A0A3N4L2C0</accession>
<gene>
    <name evidence="4" type="ORF">P167DRAFT_531915</name>
</gene>
<dbReference type="CDD" id="cd05227">
    <property type="entry name" value="AR_SDR_e"/>
    <property type="match status" value="1"/>
</dbReference>
<evidence type="ECO:0000313" key="5">
    <source>
        <dbReference type="Proteomes" id="UP000277580"/>
    </source>
</evidence>
<dbReference type="InterPro" id="IPR036291">
    <property type="entry name" value="NAD(P)-bd_dom_sf"/>
</dbReference>
<dbReference type="PANTHER" id="PTHR10366:SF814">
    <property type="entry name" value="NAD-DEPENDENT EPIMERASE_DEHYDRATASE DOMAIN-CONTAINING PROTEIN"/>
    <property type="match status" value="1"/>
</dbReference>
<name>A0A3N4L2C0_9PEZI</name>
<dbReference type="Proteomes" id="UP000277580">
    <property type="component" value="Unassembled WGS sequence"/>
</dbReference>
<dbReference type="SUPFAM" id="SSF51735">
    <property type="entry name" value="NAD(P)-binding Rossmann-fold domains"/>
    <property type="match status" value="1"/>
</dbReference>
<dbReference type="Gene3D" id="3.40.50.720">
    <property type="entry name" value="NAD(P)-binding Rossmann-like Domain"/>
    <property type="match status" value="1"/>
</dbReference>
<dbReference type="GO" id="GO:0016616">
    <property type="term" value="F:oxidoreductase activity, acting on the CH-OH group of donors, NAD or NADP as acceptor"/>
    <property type="evidence" value="ECO:0007669"/>
    <property type="project" value="TreeGrafter"/>
</dbReference>
<evidence type="ECO:0000256" key="1">
    <source>
        <dbReference type="ARBA" id="ARBA00023002"/>
    </source>
</evidence>
<evidence type="ECO:0000259" key="3">
    <source>
        <dbReference type="Pfam" id="PF01370"/>
    </source>
</evidence>
<dbReference type="InParanoid" id="A0A3N4L2C0"/>
<evidence type="ECO:0000313" key="4">
    <source>
        <dbReference type="EMBL" id="RPB16966.1"/>
    </source>
</evidence>
<sequence>MTRILLTGASGFIASHILEKLLARGYSVRFTVRSEDKAQKLLAAHSSHASQLDYVLVPDIVVPGAFDAAVQSDPPFDGILHTASPFHFNVTDPQKQLMEPAIQGTVGILQAAQKYAPSVKRIVITSSFAAIFDAAQGSYPGKTYTEADWNPITWETGLENPLNGYRASKKLAEKAAWEFVEREKPGFDIATINPPMVFGPPKPYISSLESLNTSNERTLNFIRGKCKQGLPHSGVFLWTDVREVAEAHILAFEKPDAANKRFLISSNEYFSNQMIVDIIAKCFPEYADQFPEVREPNDGLPEEGCYKVDNSRSREILGMSYRPLEECVRDLVVALKEMGL</sequence>
<dbReference type="FunCoup" id="A0A3N4L2C0">
    <property type="interactions" value="219"/>
</dbReference>
<dbReference type="STRING" id="1392247.A0A3N4L2C0"/>
<dbReference type="AlphaFoldDB" id="A0A3N4L2C0"/>
<dbReference type="OrthoDB" id="2735536at2759"/>
<comment type="similarity">
    <text evidence="2">Belongs to the NAD(P)-dependent epimerase/dehydratase family. Dihydroflavonol-4-reductase subfamily.</text>
</comment>
<dbReference type="Pfam" id="PF01370">
    <property type="entry name" value="Epimerase"/>
    <property type="match status" value="1"/>
</dbReference>
<dbReference type="PANTHER" id="PTHR10366">
    <property type="entry name" value="NAD DEPENDENT EPIMERASE/DEHYDRATASE"/>
    <property type="match status" value="1"/>
</dbReference>
<reference evidence="4 5" key="1">
    <citation type="journal article" date="2018" name="Nat. Ecol. Evol.">
        <title>Pezizomycetes genomes reveal the molecular basis of ectomycorrhizal truffle lifestyle.</title>
        <authorList>
            <person name="Murat C."/>
            <person name="Payen T."/>
            <person name="Noel B."/>
            <person name="Kuo A."/>
            <person name="Morin E."/>
            <person name="Chen J."/>
            <person name="Kohler A."/>
            <person name="Krizsan K."/>
            <person name="Balestrini R."/>
            <person name="Da Silva C."/>
            <person name="Montanini B."/>
            <person name="Hainaut M."/>
            <person name="Levati E."/>
            <person name="Barry K.W."/>
            <person name="Belfiori B."/>
            <person name="Cichocki N."/>
            <person name="Clum A."/>
            <person name="Dockter R.B."/>
            <person name="Fauchery L."/>
            <person name="Guy J."/>
            <person name="Iotti M."/>
            <person name="Le Tacon F."/>
            <person name="Lindquist E.A."/>
            <person name="Lipzen A."/>
            <person name="Malagnac F."/>
            <person name="Mello A."/>
            <person name="Molinier V."/>
            <person name="Miyauchi S."/>
            <person name="Poulain J."/>
            <person name="Riccioni C."/>
            <person name="Rubini A."/>
            <person name="Sitrit Y."/>
            <person name="Splivallo R."/>
            <person name="Traeger S."/>
            <person name="Wang M."/>
            <person name="Zifcakova L."/>
            <person name="Wipf D."/>
            <person name="Zambonelli A."/>
            <person name="Paolocci F."/>
            <person name="Nowrousian M."/>
            <person name="Ottonello S."/>
            <person name="Baldrian P."/>
            <person name="Spatafora J.W."/>
            <person name="Henrissat B."/>
            <person name="Nagy L.G."/>
            <person name="Aury J.M."/>
            <person name="Wincker P."/>
            <person name="Grigoriev I.V."/>
            <person name="Bonfante P."/>
            <person name="Martin F.M."/>
        </authorList>
    </citation>
    <scope>NUCLEOTIDE SEQUENCE [LARGE SCALE GENOMIC DNA]</scope>
    <source>
        <strain evidence="4 5">CCBAS932</strain>
    </source>
</reference>
<protein>
    <submittedName>
        <fullName evidence="4">Ketoreductase</fullName>
    </submittedName>
</protein>
<proteinExistence type="inferred from homology"/>
<keyword evidence="1" id="KW-0560">Oxidoreductase</keyword>
<dbReference type="FunFam" id="3.40.50.720:FF:000191">
    <property type="entry name" value="Methylglyoxal reductase (NADPH-dependent)"/>
    <property type="match status" value="1"/>
</dbReference>
<dbReference type="InterPro" id="IPR050425">
    <property type="entry name" value="NAD(P)_dehydrat-like"/>
</dbReference>
<dbReference type="InterPro" id="IPR001509">
    <property type="entry name" value="Epimerase_deHydtase"/>
</dbReference>
<evidence type="ECO:0000256" key="2">
    <source>
        <dbReference type="ARBA" id="ARBA00023445"/>
    </source>
</evidence>